<evidence type="ECO:0000256" key="4">
    <source>
        <dbReference type="PIRNR" id="PIRNR036492"/>
    </source>
</evidence>
<comment type="similarity">
    <text evidence="1 4 7">Belongs to the aldehyde dehydrogenase family.</text>
</comment>
<dbReference type="Gene3D" id="3.40.605.10">
    <property type="entry name" value="Aldehyde Dehydrogenase, Chain A, domain 1"/>
    <property type="match status" value="1"/>
</dbReference>
<feature type="active site" evidence="5">
    <location>
        <position position="280"/>
    </location>
</feature>
<gene>
    <name evidence="10" type="ORF">NQ315_005817</name>
</gene>
<keyword evidence="3" id="KW-0520">NAD</keyword>
<evidence type="ECO:0000313" key="11">
    <source>
        <dbReference type="Proteomes" id="UP001159042"/>
    </source>
</evidence>
<evidence type="ECO:0000259" key="9">
    <source>
        <dbReference type="Pfam" id="PF00171"/>
    </source>
</evidence>
<dbReference type="InterPro" id="IPR015590">
    <property type="entry name" value="Aldehyde_DH_dom"/>
</dbReference>
<dbReference type="AlphaFoldDB" id="A0AAV8VRV9"/>
<dbReference type="GO" id="GO:0006081">
    <property type="term" value="P:aldehyde metabolic process"/>
    <property type="evidence" value="ECO:0007669"/>
    <property type="project" value="InterPro"/>
</dbReference>
<keyword evidence="11" id="KW-1185">Reference proteome</keyword>
<accession>A0AAV8VRV9</accession>
<reference evidence="10 11" key="1">
    <citation type="journal article" date="2023" name="Insect Mol. Biol.">
        <title>Genome sequencing provides insights into the evolution of gene families encoding plant cell wall-degrading enzymes in longhorned beetles.</title>
        <authorList>
            <person name="Shin N.R."/>
            <person name="Okamura Y."/>
            <person name="Kirsch R."/>
            <person name="Pauchet Y."/>
        </authorList>
    </citation>
    <scope>NUCLEOTIDE SEQUENCE [LARGE SCALE GENOMIC DNA]</scope>
    <source>
        <strain evidence="10">EAD_L_NR</strain>
    </source>
</reference>
<evidence type="ECO:0000256" key="8">
    <source>
        <dbReference type="SAM" id="Phobius"/>
    </source>
</evidence>
<dbReference type="InterPro" id="IPR016161">
    <property type="entry name" value="Ald_DH/histidinol_DH"/>
</dbReference>
<dbReference type="InterPro" id="IPR012394">
    <property type="entry name" value="Aldehyde_DH_NAD(P)"/>
</dbReference>
<evidence type="ECO:0000256" key="2">
    <source>
        <dbReference type="ARBA" id="ARBA00023002"/>
    </source>
</evidence>
<organism evidence="10 11">
    <name type="scientific">Exocentrus adspersus</name>
    <dbReference type="NCBI Taxonomy" id="1586481"/>
    <lineage>
        <taxon>Eukaryota</taxon>
        <taxon>Metazoa</taxon>
        <taxon>Ecdysozoa</taxon>
        <taxon>Arthropoda</taxon>
        <taxon>Hexapoda</taxon>
        <taxon>Insecta</taxon>
        <taxon>Pterygota</taxon>
        <taxon>Neoptera</taxon>
        <taxon>Endopterygota</taxon>
        <taxon>Coleoptera</taxon>
        <taxon>Polyphaga</taxon>
        <taxon>Cucujiformia</taxon>
        <taxon>Chrysomeloidea</taxon>
        <taxon>Cerambycidae</taxon>
        <taxon>Lamiinae</taxon>
        <taxon>Acanthocinini</taxon>
        <taxon>Exocentrus</taxon>
    </lineage>
</organism>
<feature type="transmembrane region" description="Helical" evidence="8">
    <location>
        <begin position="506"/>
        <end position="527"/>
    </location>
</feature>
<evidence type="ECO:0000313" key="10">
    <source>
        <dbReference type="EMBL" id="KAJ8916810.1"/>
    </source>
</evidence>
<keyword evidence="8" id="KW-0472">Membrane</keyword>
<dbReference type="PANTHER" id="PTHR43570:SF16">
    <property type="entry name" value="ALDEHYDE DEHYDROGENASE TYPE III, ISOFORM Q"/>
    <property type="match status" value="1"/>
</dbReference>
<dbReference type="EMBL" id="JANEYG010000039">
    <property type="protein sequence ID" value="KAJ8916810.1"/>
    <property type="molecule type" value="Genomic_DNA"/>
</dbReference>
<dbReference type="FunFam" id="3.40.605.10:FF:000004">
    <property type="entry name" value="Aldehyde dehydrogenase"/>
    <property type="match status" value="1"/>
</dbReference>
<dbReference type="GO" id="GO:0005737">
    <property type="term" value="C:cytoplasm"/>
    <property type="evidence" value="ECO:0007669"/>
    <property type="project" value="TreeGrafter"/>
</dbReference>
<proteinExistence type="inferred from homology"/>
<name>A0AAV8VRV9_9CUCU</name>
<dbReference type="PROSITE" id="PS00070">
    <property type="entry name" value="ALDEHYDE_DEHYDR_CYS"/>
    <property type="match status" value="1"/>
</dbReference>
<dbReference type="SUPFAM" id="SSF53720">
    <property type="entry name" value="ALDH-like"/>
    <property type="match status" value="1"/>
</dbReference>
<evidence type="ECO:0000256" key="1">
    <source>
        <dbReference type="ARBA" id="ARBA00009986"/>
    </source>
</evidence>
<evidence type="ECO:0000256" key="5">
    <source>
        <dbReference type="PIRSR" id="PIRSR036492-1"/>
    </source>
</evidence>
<dbReference type="PROSITE" id="PS00687">
    <property type="entry name" value="ALDEHYDE_DEHYDR_GLU"/>
    <property type="match status" value="1"/>
</dbReference>
<evidence type="ECO:0000256" key="7">
    <source>
        <dbReference type="RuleBase" id="RU003345"/>
    </source>
</evidence>
<dbReference type="GO" id="GO:0004029">
    <property type="term" value="F:aldehyde dehydrogenase (NAD+) activity"/>
    <property type="evidence" value="ECO:0007669"/>
    <property type="project" value="TreeGrafter"/>
</dbReference>
<dbReference type="Pfam" id="PF00171">
    <property type="entry name" value="Aldedh"/>
    <property type="match status" value="1"/>
</dbReference>
<dbReference type="Gene3D" id="3.40.309.10">
    <property type="entry name" value="Aldehyde Dehydrogenase, Chain A, domain 2"/>
    <property type="match status" value="1"/>
</dbReference>
<dbReference type="InterPro" id="IPR029510">
    <property type="entry name" value="Ald_DH_CS_GLU"/>
</dbReference>
<evidence type="ECO:0000256" key="3">
    <source>
        <dbReference type="ARBA" id="ARBA00023027"/>
    </source>
</evidence>
<dbReference type="PIRSF" id="PIRSF036492">
    <property type="entry name" value="ALDH"/>
    <property type="match status" value="1"/>
</dbReference>
<keyword evidence="8" id="KW-0812">Transmembrane</keyword>
<feature type="domain" description="Aldehyde dehydrogenase" evidence="9">
    <location>
        <begin position="34"/>
        <end position="464"/>
    </location>
</feature>
<dbReference type="Proteomes" id="UP001159042">
    <property type="component" value="Unassembled WGS sequence"/>
</dbReference>
<evidence type="ECO:0000256" key="6">
    <source>
        <dbReference type="PROSITE-ProRule" id="PRU10007"/>
    </source>
</evidence>
<keyword evidence="2 4" id="KW-0560">Oxidoreductase</keyword>
<comment type="caution">
    <text evidence="10">The sequence shown here is derived from an EMBL/GenBank/DDBJ whole genome shotgun (WGS) entry which is preliminary data.</text>
</comment>
<dbReference type="PANTHER" id="PTHR43570">
    <property type="entry name" value="ALDEHYDE DEHYDROGENASE"/>
    <property type="match status" value="1"/>
</dbReference>
<dbReference type="InterPro" id="IPR016162">
    <property type="entry name" value="Ald_DH_N"/>
</dbReference>
<feature type="active site" evidence="5 6">
    <location>
        <position position="246"/>
    </location>
</feature>
<dbReference type="InterPro" id="IPR016163">
    <property type="entry name" value="Ald_DH_C"/>
</dbReference>
<protein>
    <recommendedName>
        <fullName evidence="4">Aldehyde dehydrogenase</fullName>
    </recommendedName>
</protein>
<dbReference type="FunFam" id="3.40.309.10:FF:000003">
    <property type="entry name" value="Aldehyde dehydrogenase"/>
    <property type="match status" value="1"/>
</dbReference>
<dbReference type="InterPro" id="IPR016160">
    <property type="entry name" value="Ald_DH_CS_CYS"/>
</dbReference>
<keyword evidence="8" id="KW-1133">Transmembrane helix</keyword>
<sequence length="534" mass="59555">MSIMESDKEDLSRAEVLNVNNNAWESVINIEEEVSNKKSPKEVVEFSRKAFTAGKTKSLKFRKAQLKGLLKFLEECKGDIEKALYKDLRKHKQECHMCETEVVANDLRHTIMEVAKWANPQKPQKRLVNLLDGVYRYNDPYGVVLIIGAWNYPILLTLGPLVGALAAGNSIILKPSELAPATANLLAKALTKYLDKDCFQVFLGGVEETSELLKEKFDYIFFTGSTTVGRIIYQAAAKHLTPTTLELGGKSPAYIDESVDMKKAAKRILWGKLINSGQTCVAPDYVLCNKEVQDKFLQHAQKIITEFYGRDPMESPHLGKIITERHFKRLVEFINPENVAIGGKYNSSARIISPTILINVSPDDPVMTEEIFGPILPIIIIKNAEEAIHFINAREKPLALYIFAKDKSIQNLFLNNTSSGGVAINDTVTHLITENLPFGGVGESGMGSYHGKEGFETFSHQKSVLVKDLTDLTEMTLSVRYPPYSDIKISVLNFLLKKRGGVSFGFLKNCLIFSAGIACAYSLQYIVKKMESSN</sequence>